<dbReference type="RefSeq" id="WP_192791413.1">
    <property type="nucleotide sequence ID" value="NZ_JADBEK010000001.1"/>
</dbReference>
<evidence type="ECO:0000313" key="1">
    <source>
        <dbReference type="EMBL" id="MBE1591749.1"/>
    </source>
</evidence>
<dbReference type="Proteomes" id="UP000633509">
    <property type="component" value="Unassembled WGS sequence"/>
</dbReference>
<gene>
    <name evidence="1" type="ORF">H4W80_010007</name>
</gene>
<comment type="caution">
    <text evidence="1">The sequence shown here is derived from an EMBL/GenBank/DDBJ whole genome shotgun (WGS) entry which is preliminary data.</text>
</comment>
<keyword evidence="2" id="KW-1185">Reference proteome</keyword>
<reference evidence="1 2" key="1">
    <citation type="submission" date="2020-10" db="EMBL/GenBank/DDBJ databases">
        <title>Sequencing the genomes of 1000 actinobacteria strains.</title>
        <authorList>
            <person name="Klenk H.-P."/>
        </authorList>
    </citation>
    <scope>NUCLEOTIDE SEQUENCE [LARGE SCALE GENOMIC DNA]</scope>
    <source>
        <strain evidence="1 2">DSM 43173</strain>
    </source>
</reference>
<protein>
    <submittedName>
        <fullName evidence="1">Uncharacterized protein</fullName>
    </submittedName>
</protein>
<proteinExistence type="predicted"/>
<sequence length="131" mass="14049">MNLPTDVAKLRQVLLGWTRRSGQGAGEESLYAEATSLLSQLPTTPRLRAALYRVLADMPRMVNTGATTDPIGRAGTGIELSGSGRRIVIDETSGRLLAAEERDARALTSWTALTASGWTDARPALPTRTID</sequence>
<accession>A0ABR9MG45</accession>
<evidence type="ECO:0000313" key="2">
    <source>
        <dbReference type="Proteomes" id="UP000633509"/>
    </source>
</evidence>
<organism evidence="1 2">
    <name type="scientific">Nonomuraea angiospora</name>
    <dbReference type="NCBI Taxonomy" id="46172"/>
    <lineage>
        <taxon>Bacteria</taxon>
        <taxon>Bacillati</taxon>
        <taxon>Actinomycetota</taxon>
        <taxon>Actinomycetes</taxon>
        <taxon>Streptosporangiales</taxon>
        <taxon>Streptosporangiaceae</taxon>
        <taxon>Nonomuraea</taxon>
    </lineage>
</organism>
<dbReference type="EMBL" id="JADBEK010000001">
    <property type="protein sequence ID" value="MBE1591749.1"/>
    <property type="molecule type" value="Genomic_DNA"/>
</dbReference>
<name>A0ABR9MG45_9ACTN</name>